<dbReference type="AlphaFoldDB" id="A0A654LZR7"/>
<proteinExistence type="predicted"/>
<dbReference type="OrthoDB" id="11913at2157"/>
<name>A0A654LZR7_9ARCH</name>
<accession>A0A654LZR7</accession>
<dbReference type="Proteomes" id="UP000058925">
    <property type="component" value="Chromosome"/>
</dbReference>
<gene>
    <name evidence="1" type="ORF">NMY3_01558</name>
</gene>
<sequence>MVKVDGTANHTHSIYDFKLAGQPAVDNTINSTLYNDTSTVTMREGLAKNVPTEINILGDYAISIKLDGSVIDNHFGSEPIFGTQHKKLCLSAIYYLDTFDLC</sequence>
<keyword evidence="2" id="KW-1185">Reference proteome</keyword>
<protein>
    <submittedName>
        <fullName evidence="1">Uncharacterized protein</fullName>
    </submittedName>
</protein>
<evidence type="ECO:0000313" key="2">
    <source>
        <dbReference type="Proteomes" id="UP000058925"/>
    </source>
</evidence>
<dbReference type="GeneID" id="60421601"/>
<organism evidence="1 2">
    <name type="scientific">Candidatus Nitrosocosmicus oleophilus</name>
    <dbReference type="NCBI Taxonomy" id="1353260"/>
    <lineage>
        <taxon>Archaea</taxon>
        <taxon>Nitrososphaerota</taxon>
        <taxon>Nitrososphaeria</taxon>
        <taxon>Nitrososphaerales</taxon>
        <taxon>Nitrososphaeraceae</taxon>
        <taxon>Candidatus Nitrosocosmicus</taxon>
    </lineage>
</organism>
<dbReference type="RefSeq" id="WP_196818168.1">
    <property type="nucleotide sequence ID" value="NZ_CP012850.1"/>
</dbReference>
<dbReference type="EMBL" id="CP012850">
    <property type="protein sequence ID" value="ALI35761.1"/>
    <property type="molecule type" value="Genomic_DNA"/>
</dbReference>
<dbReference type="KEGG" id="taa:NMY3_01558"/>
<reference evidence="2" key="1">
    <citation type="submission" date="2015-10" db="EMBL/GenBank/DDBJ databases">
        <title>Niche specialization of a soil ammonia-oxidizing archaeon, Candidatus Nitrosocosmicus oleophilus.</title>
        <authorList>
            <person name="Jung M.-Y."/>
            <person name="Rhee S.-K."/>
        </authorList>
    </citation>
    <scope>NUCLEOTIDE SEQUENCE [LARGE SCALE GENOMIC DNA]</scope>
    <source>
        <strain evidence="2">MY3</strain>
    </source>
</reference>
<evidence type="ECO:0000313" key="1">
    <source>
        <dbReference type="EMBL" id="ALI35761.1"/>
    </source>
</evidence>